<reference evidence="2 3" key="15">
    <citation type="journal article" date="2001" name="Virology">
        <title>Analysis of the first complete DNA sequence of an invertebrate iridovirus: coding strategy of the genome of Chilo iridescent virus.</title>
        <authorList>
            <person name="Jakob N.J."/>
            <person name="Muller K."/>
            <person name="Bahr U."/>
            <person name="Darai G."/>
        </authorList>
    </citation>
    <scope>NUCLEOTIDE SEQUENCE [LARGE SCALE GENOMIC DNA]</scope>
</reference>
<reference evidence="2 3" key="4">
    <citation type="journal article" date="1988" name="Virology">
        <title>Identification and characterization of the repetitive DNA element in the genome of insect iridescent virus type 6.</title>
        <authorList>
            <person name="Fischer M."/>
            <person name="Schnitzler P."/>
            <person name="Delius H."/>
            <person name="Darai G."/>
        </authorList>
    </citation>
    <scope>NUCLEOTIDE SEQUENCE [LARGE SCALE GENOMIC DNA]</scope>
</reference>
<dbReference type="KEGG" id="vg:1733405"/>
<reference evidence="2 3" key="7">
    <citation type="journal article" date="1993" name="J. Gen. Virol.">
        <title>Identification of the gene encoding the major capsid protein of insect iridescent virus type 6 by polymerase chain reaction.</title>
        <authorList>
            <person name="Stohwasser R."/>
            <person name="Raab K."/>
            <person name="Schnitzler P."/>
            <person name="Janssen W."/>
            <person name="Darai G."/>
        </authorList>
    </citation>
    <scope>NUCLEOTIDE SEQUENCE [LARGE SCALE GENOMIC DNA]</scope>
</reference>
<reference evidence="2 3" key="2">
    <citation type="journal article" date="1986" name="Med. Microbiol. Immunol.">
        <title>Insect iridescent virus type 6 induced toxic degenerative hepatitis in mice.</title>
        <authorList>
            <person name="Lorbacher de Ruiz H."/>
            <person name="Gelderblom H."/>
            <person name="Hofmann W."/>
            <person name="Darai G."/>
        </authorList>
    </citation>
    <scope>NUCLEOTIDE SEQUENCE [LARGE SCALE GENOMIC DNA]</scope>
</reference>
<protein>
    <submittedName>
        <fullName evidence="2">344R</fullName>
    </submittedName>
</protein>
<organismHost>
    <name type="scientific">Gryllus campestris</name>
    <dbReference type="NCBI Taxonomy" id="58607"/>
</organismHost>
<dbReference type="RefSeq" id="NP_149807.1">
    <property type="nucleotide sequence ID" value="NC_003038.1"/>
</dbReference>
<evidence type="ECO:0000256" key="1">
    <source>
        <dbReference type="SAM" id="Phobius"/>
    </source>
</evidence>
<reference evidence="2 3" key="3">
    <citation type="journal article" date="1987" name="Virology">
        <title>Molecular cloning and physical mapping of the genome of insect iridescent virus type 6: further evidence for circular permutation of the viral genome.</title>
        <authorList>
            <person name="Schnitzler P."/>
            <person name="Soltau J.B."/>
            <person name="Fischer M."/>
            <person name="Reisner H."/>
            <person name="Scholz J."/>
            <person name="Delius H."/>
            <person name="Darai G."/>
        </authorList>
    </citation>
    <scope>NUCLEOTIDE SEQUENCE [LARGE SCALE GENOMIC DNA]</scope>
</reference>
<reference evidence="2 3" key="5">
    <citation type="journal article" date="1992" name="Virus Genes">
        <title>Identification and mapping of origins of DNA replication within the DNA sequences of the genome of insect iridescent virus type 6.</title>
        <authorList>
            <person name="Handermann M."/>
            <person name="Schnitzler P."/>
            <person name="Rosen-Wolff A."/>
            <person name="Raab K."/>
            <person name="Sonntag K.C."/>
            <person name="Darai G."/>
        </authorList>
    </citation>
    <scope>NUCLEOTIDE SEQUENCE [LARGE SCALE GENOMIC DNA]</scope>
</reference>
<sequence length="61" mass="6553">MTEAETPVKGSISLNLAAFKNVSKLSSKDALDKGLSSFLIVYLVMGSIVPEYVILSTKSFI</sequence>
<evidence type="ECO:0000313" key="3">
    <source>
        <dbReference type="Proteomes" id="UP000001359"/>
    </source>
</evidence>
<reference evidence="2 3" key="9">
    <citation type="journal article" date="1994" name="J. Gen. Virol.">
        <title>Insect iridescent virus type 6 encodes a polypeptide related to the largest subunit of eukaryotic RNA polymerase II.</title>
        <authorList>
            <person name="Schnitzler P."/>
            <person name="Sonntag K.C."/>
            <person name="Muller M."/>
            <person name="Janssen W."/>
            <person name="Bugert J.J."/>
            <person name="Koonin E.V."/>
            <person name="Darai G."/>
        </authorList>
    </citation>
    <scope>NUCLEOTIDE SEQUENCE [LARGE SCALE GENOMIC DNA]</scope>
</reference>
<accession>Q91FI0</accession>
<reference evidence="2 3" key="1">
    <citation type="journal article" date="1984" name="J. Virol.">
        <title>DNA analysis of insect iridescent virus 6: evidence for circular permutation and terminal redundancy.</title>
        <authorList>
            <person name="Delius H."/>
            <person name="Darai G."/>
            <person name="Fluegel R.M."/>
        </authorList>
    </citation>
    <scope>NUCLEOTIDE SEQUENCE [LARGE SCALE GENOMIC DNA]</scope>
</reference>
<reference evidence="2 3" key="10">
    <citation type="journal article" date="1994" name="Nucleic Acids Res.">
        <title>Identification of genes encoding zinc finger proteins, non-histone chromosomal HMG protein homologue, and a putative GTP phosphohydrolase in the genome of Chilo iridescent virus.</title>
        <authorList>
            <person name="Schnitzler P."/>
            <person name="Hug M."/>
            <person name="Handermann M."/>
            <person name="Janssen W."/>
            <person name="Koonin E.V."/>
            <person name="Delius H."/>
            <person name="Darai C."/>
        </authorList>
    </citation>
    <scope>NUCLEOTIDE SEQUENCE [LARGE SCALE GENOMIC DNA]</scope>
</reference>
<feature type="transmembrane region" description="Helical" evidence="1">
    <location>
        <begin position="35"/>
        <end position="55"/>
    </location>
</feature>
<keyword evidence="1" id="KW-1133">Transmembrane helix</keyword>
<keyword evidence="1" id="KW-0812">Transmembrane</keyword>
<name>Q91FI0_IIV6</name>
<organismHost>
    <name type="scientific">Chilo suppressalis</name>
    <name type="common">Asiatic rice borer moth</name>
    <dbReference type="NCBI Taxonomy" id="168631"/>
</organismHost>
<dbReference type="Proteomes" id="UP000001359">
    <property type="component" value="Segment"/>
</dbReference>
<keyword evidence="1" id="KW-0472">Membrane</keyword>
<dbReference type="GeneID" id="1733405"/>
<reference evidence="2 3" key="12">
    <citation type="journal article" date="1997" name="Virus Genes">
        <title>The DNA sequence of Chilo iridescent virus between the genome coordinates 0.101 and 0.391; similarities in coding strategy between insect and vertebrate iridoviruses.</title>
        <authorList>
            <person name="Bahr U."/>
            <person name="Tidona C.A."/>
            <person name="Darai G."/>
        </authorList>
    </citation>
    <scope>NUCLEOTIDE SEQUENCE [LARGE SCALE GENOMIC DNA]</scope>
</reference>
<organismHost>
    <name type="scientific">Gryllus bimaculatus</name>
    <name type="common">Two-spotted cricket</name>
    <dbReference type="NCBI Taxonomy" id="6999"/>
</organismHost>
<proteinExistence type="predicted"/>
<keyword evidence="3" id="KW-1185">Reference proteome</keyword>
<organismHost>
    <name type="scientific">Spodoptera frugiperda</name>
    <name type="common">Fall armyworm</name>
    <dbReference type="NCBI Taxonomy" id="7108"/>
</organismHost>
<dbReference type="EMBL" id="AF303741">
    <property type="protein sequence ID" value="AAK82205.1"/>
    <property type="molecule type" value="Genomic_DNA"/>
</dbReference>
<reference evidence="2 3" key="13">
    <citation type="journal article" date="1998" name="Virus Genes">
        <title>Identification of a thymidylate synthase gene within the genome of Chilo iridescent virus.</title>
        <authorList>
            <person name="Muller K."/>
            <person name="Tidona C.A."/>
            <person name="Bahr U."/>
            <person name="Darai G."/>
        </authorList>
    </citation>
    <scope>NUCLEOTIDE SEQUENCE [LARGE SCALE GENOMIC DNA]</scope>
</reference>
<organismHost>
    <name type="scientific">Acheta domesticus</name>
    <name type="common">House cricket</name>
    <dbReference type="NCBI Taxonomy" id="6997"/>
</organismHost>
<reference evidence="2 3" key="8">
    <citation type="journal article" date="1994" name="Intervirology">
        <title>Identification of the primary structure and the coding capacity of the genome of insect iridescent virus type 6 between the genome coordinates 0.310 and 0.347 (7990 bp).</title>
        <authorList>
            <person name="Sonntag K.C."/>
            <person name="Schnitzler P."/>
            <person name="Janssen W."/>
            <person name="Darai G."/>
        </authorList>
    </citation>
    <scope>NUCLEOTIDE SEQUENCE [LARGE SCALE GENOMIC DNA]</scope>
</reference>
<reference evidence="2 3" key="11">
    <citation type="journal article" date="1994" name="Virus Genes">
        <title>Chilo iridescent virus encodes a putative helicase belonging to a distinct family within the "DEAD/H" superfamily: implications for the evolution of large DNA viruses.</title>
        <authorList>
            <person name="Sonntag K.C."/>
            <person name="Schnitzler P."/>
            <person name="Koonin E.V."/>
            <person name="Darai G."/>
        </authorList>
    </citation>
    <scope>NUCLEOTIDE SEQUENCE [LARGE SCALE GENOMIC DNA]</scope>
</reference>
<reference evidence="2 3" key="6">
    <citation type="journal article" date="1992" name="Virus Genes">
        <title>Characterization of the third origin of DNA replication of the genome of insect iridescent virus type 6.</title>
        <authorList>
            <person name="Sonntag K.C."/>
            <person name="Darai G."/>
        </authorList>
    </citation>
    <scope>NUCLEOTIDE SEQUENCE [LARGE SCALE GENOMIC DNA]</scope>
</reference>
<evidence type="ECO:0000313" key="2">
    <source>
        <dbReference type="EMBL" id="AAK82205.1"/>
    </source>
</evidence>
<organism evidence="2 3">
    <name type="scientific">Invertebrate iridescent virus 6</name>
    <name type="common">IIV-6</name>
    <name type="synonym">Chilo iridescent virus</name>
    <dbReference type="NCBI Taxonomy" id="176652"/>
    <lineage>
        <taxon>Viruses</taxon>
        <taxon>Varidnaviria</taxon>
        <taxon>Bamfordvirae</taxon>
        <taxon>Nucleocytoviricota</taxon>
        <taxon>Megaviricetes</taxon>
        <taxon>Pimascovirales</taxon>
        <taxon>Pimascovirales incertae sedis</taxon>
        <taxon>Iridoviridae</taxon>
        <taxon>Betairidovirinae</taxon>
        <taxon>Iridovirus</taxon>
        <taxon>Iridovirus chilo1</taxon>
    </lineage>
</organism>
<reference evidence="2 3" key="14">
    <citation type="journal article" date="1999" name="Virus Genes">
        <title>Identification of a gene cluster within the genome of Chilo iridescent virus encoding enzymes involved in viral DNA replication and processing.</title>
        <authorList>
            <person name="Muller K."/>
            <person name="Tidona C.A."/>
            <person name="Darai G."/>
        </authorList>
    </citation>
    <scope>NUCLEOTIDE SEQUENCE [LARGE SCALE GENOMIC DNA]</scope>
</reference>